<keyword evidence="10" id="KW-0735">Signal-anchor</keyword>
<accession>A0A6A6PHM1</accession>
<name>A0A6A6PHM1_9PEZI</name>
<dbReference type="AlphaFoldDB" id="A0A6A6PHM1"/>
<keyword evidence="15" id="KW-0472">Membrane</keyword>
<comment type="cofactor">
    <cofactor evidence="2">
        <name>Cu(2+)</name>
        <dbReference type="ChEBI" id="CHEBI:29036"/>
    </cofactor>
</comment>
<evidence type="ECO:0000313" key="21">
    <source>
        <dbReference type="EMBL" id="KAF2479499.1"/>
    </source>
</evidence>
<evidence type="ECO:0000256" key="9">
    <source>
        <dbReference type="ARBA" id="ARBA00022946"/>
    </source>
</evidence>
<dbReference type="GO" id="GO:0005743">
    <property type="term" value="C:mitochondrial inner membrane"/>
    <property type="evidence" value="ECO:0007669"/>
    <property type="project" value="UniProtKB-SubCell"/>
</dbReference>
<dbReference type="OrthoDB" id="7481291at2759"/>
<feature type="compositionally biased region" description="Low complexity" evidence="20">
    <location>
        <begin position="249"/>
        <end position="267"/>
    </location>
</feature>
<keyword evidence="9" id="KW-0809">Transit peptide</keyword>
<evidence type="ECO:0000256" key="17">
    <source>
        <dbReference type="ARBA" id="ARBA00023284"/>
    </source>
</evidence>
<dbReference type="EMBL" id="MU001641">
    <property type="protein sequence ID" value="KAF2479499.1"/>
    <property type="molecule type" value="Genomic_DNA"/>
</dbReference>
<evidence type="ECO:0000256" key="5">
    <source>
        <dbReference type="ARBA" id="ARBA00022448"/>
    </source>
</evidence>
<proteinExistence type="predicted"/>
<evidence type="ECO:0000256" key="10">
    <source>
        <dbReference type="ARBA" id="ARBA00022968"/>
    </source>
</evidence>
<keyword evidence="6" id="KW-0812">Transmembrane</keyword>
<keyword evidence="16" id="KW-1015">Disulfide bond</keyword>
<feature type="compositionally biased region" description="Basic and acidic residues" evidence="20">
    <location>
        <begin position="273"/>
        <end position="283"/>
    </location>
</feature>
<sequence>MFRPAFRATLASSPARAAPGARAARRFLSTAPPHHKSRSWKSSAARWGLAGAAVYYYNTATVFAEEPAHVMHIPPETPREADAYPTVASISEQRRAQARSQAQTKATDASSTPATGTATATKPDAEQVAPGSPEALEEEAGEQGAFNEETGEINWDCPCLGGMAHGPCGEQFRAAFSCFVFSKEEPKGVDCIEHFKTMQDCFRQHPDVYGSELEDDEDAASPIESQEGQAGAAEPAAVHAVAKESSGVAESRTQTAEAAQTSASQNEDPVQVSRDELQQEQKAAKRAPGSGDTTEPWHDARGEKPNAG</sequence>
<keyword evidence="22" id="KW-1185">Reference proteome</keyword>
<evidence type="ECO:0000256" key="2">
    <source>
        <dbReference type="ARBA" id="ARBA00001973"/>
    </source>
</evidence>
<keyword evidence="7" id="KW-0999">Mitochondrion inner membrane</keyword>
<keyword evidence="17" id="KW-0676">Redox-active center</keyword>
<feature type="compositionally biased region" description="Low complexity" evidence="20">
    <location>
        <begin position="226"/>
        <end position="240"/>
    </location>
</feature>
<evidence type="ECO:0000256" key="1">
    <source>
        <dbReference type="ARBA" id="ARBA00001947"/>
    </source>
</evidence>
<keyword evidence="5" id="KW-0813">Transport</keyword>
<protein>
    <recommendedName>
        <fullName evidence="4">Mitochondrial intermembrane space import and assembly protein 40</fullName>
    </recommendedName>
    <alternativeName>
        <fullName evidence="19">Mitochondrial import inner membrane translocase TIM40</fullName>
    </alternativeName>
</protein>
<comment type="subcellular location">
    <subcellularLocation>
        <location evidence="3">Mitochondrion inner membrane</location>
        <topology evidence="3">Single-pass type II membrane protein</topology>
        <orientation evidence="3">Intermembrane side</orientation>
    </subcellularLocation>
</comment>
<evidence type="ECO:0000256" key="18">
    <source>
        <dbReference type="ARBA" id="ARBA00024980"/>
    </source>
</evidence>
<evidence type="ECO:0000313" key="22">
    <source>
        <dbReference type="Proteomes" id="UP000799767"/>
    </source>
</evidence>
<evidence type="ECO:0000256" key="7">
    <source>
        <dbReference type="ARBA" id="ARBA00022792"/>
    </source>
</evidence>
<evidence type="ECO:0000256" key="20">
    <source>
        <dbReference type="SAM" id="MobiDB-lite"/>
    </source>
</evidence>
<keyword evidence="13" id="KW-0811">Translocation</keyword>
<evidence type="ECO:0000256" key="15">
    <source>
        <dbReference type="ARBA" id="ARBA00023136"/>
    </source>
</evidence>
<keyword evidence="8" id="KW-0653">Protein transport</keyword>
<evidence type="ECO:0000256" key="3">
    <source>
        <dbReference type="ARBA" id="ARBA00004164"/>
    </source>
</evidence>
<evidence type="ECO:0000256" key="16">
    <source>
        <dbReference type="ARBA" id="ARBA00023157"/>
    </source>
</evidence>
<dbReference type="RefSeq" id="XP_033586069.1">
    <property type="nucleotide sequence ID" value="XM_033734672.1"/>
</dbReference>
<evidence type="ECO:0000256" key="8">
    <source>
        <dbReference type="ARBA" id="ARBA00022927"/>
    </source>
</evidence>
<evidence type="ECO:0000256" key="14">
    <source>
        <dbReference type="ARBA" id="ARBA00023128"/>
    </source>
</evidence>
<keyword evidence="14" id="KW-0496">Mitochondrion</keyword>
<feature type="region of interest" description="Disordered" evidence="20">
    <location>
        <begin position="90"/>
        <end position="148"/>
    </location>
</feature>
<reference evidence="21" key="1">
    <citation type="journal article" date="2020" name="Stud. Mycol.">
        <title>101 Dothideomycetes genomes: a test case for predicting lifestyles and emergence of pathogens.</title>
        <authorList>
            <person name="Haridas S."/>
            <person name="Albert R."/>
            <person name="Binder M."/>
            <person name="Bloem J."/>
            <person name="Labutti K."/>
            <person name="Salamov A."/>
            <person name="Andreopoulos B."/>
            <person name="Baker S."/>
            <person name="Barry K."/>
            <person name="Bills G."/>
            <person name="Bluhm B."/>
            <person name="Cannon C."/>
            <person name="Castanera R."/>
            <person name="Culley D."/>
            <person name="Daum C."/>
            <person name="Ezra D."/>
            <person name="Gonzalez J."/>
            <person name="Henrissat B."/>
            <person name="Kuo A."/>
            <person name="Liang C."/>
            <person name="Lipzen A."/>
            <person name="Lutzoni F."/>
            <person name="Magnuson J."/>
            <person name="Mondo S."/>
            <person name="Nolan M."/>
            <person name="Ohm R."/>
            <person name="Pangilinan J."/>
            <person name="Park H.-J."/>
            <person name="Ramirez L."/>
            <person name="Alfaro M."/>
            <person name="Sun H."/>
            <person name="Tritt A."/>
            <person name="Yoshinaga Y."/>
            <person name="Zwiers L.-H."/>
            <person name="Turgeon B."/>
            <person name="Goodwin S."/>
            <person name="Spatafora J."/>
            <person name="Crous P."/>
            <person name="Grigoriev I."/>
        </authorList>
    </citation>
    <scope>NUCLEOTIDE SEQUENCE</scope>
    <source>
        <strain evidence="21">CBS 113389</strain>
    </source>
</reference>
<dbReference type="GeneID" id="54475674"/>
<dbReference type="PANTHER" id="PTHR21622:SF0">
    <property type="entry name" value="COILED-COIL-HELIX-COILED-COIL-HELIX DOMAIN CONTAINING 4"/>
    <property type="match status" value="1"/>
</dbReference>
<dbReference type="FunFam" id="1.10.287.2900:FF:000002">
    <property type="entry name" value="Mitochondrial intermembrane space import and assembly protein"/>
    <property type="match status" value="1"/>
</dbReference>
<dbReference type="PROSITE" id="PS51808">
    <property type="entry name" value="CHCH"/>
    <property type="match status" value="1"/>
</dbReference>
<feature type="compositionally biased region" description="Basic and acidic residues" evidence="20">
    <location>
        <begin position="295"/>
        <end position="308"/>
    </location>
</feature>
<dbReference type="InterPro" id="IPR039289">
    <property type="entry name" value="CHCHD4"/>
</dbReference>
<evidence type="ECO:0000256" key="4">
    <source>
        <dbReference type="ARBA" id="ARBA00013714"/>
    </source>
</evidence>
<dbReference type="Proteomes" id="UP000799767">
    <property type="component" value="Unassembled WGS sequence"/>
</dbReference>
<organism evidence="21 22">
    <name type="scientific">Neohortaea acidophila</name>
    <dbReference type="NCBI Taxonomy" id="245834"/>
    <lineage>
        <taxon>Eukaryota</taxon>
        <taxon>Fungi</taxon>
        <taxon>Dikarya</taxon>
        <taxon>Ascomycota</taxon>
        <taxon>Pezizomycotina</taxon>
        <taxon>Dothideomycetes</taxon>
        <taxon>Dothideomycetidae</taxon>
        <taxon>Mycosphaerellales</taxon>
        <taxon>Teratosphaeriaceae</taxon>
        <taxon>Neohortaea</taxon>
    </lineage>
</organism>
<evidence type="ECO:0000256" key="11">
    <source>
        <dbReference type="ARBA" id="ARBA00022989"/>
    </source>
</evidence>
<evidence type="ECO:0000256" key="6">
    <source>
        <dbReference type="ARBA" id="ARBA00022692"/>
    </source>
</evidence>
<dbReference type="PANTHER" id="PTHR21622">
    <property type="entry name" value="COILED-COIL-HELIX-COILED-COIL-HELIX DOMAIN CONTAINING 4"/>
    <property type="match status" value="1"/>
</dbReference>
<gene>
    <name evidence="21" type="ORF">BDY17DRAFT_304008</name>
</gene>
<keyword evidence="11" id="KW-1133">Transmembrane helix</keyword>
<feature type="region of interest" description="Disordered" evidence="20">
    <location>
        <begin position="211"/>
        <end position="308"/>
    </location>
</feature>
<evidence type="ECO:0000256" key="19">
    <source>
        <dbReference type="ARBA" id="ARBA00033150"/>
    </source>
</evidence>
<comment type="cofactor">
    <cofactor evidence="1">
        <name>Zn(2+)</name>
        <dbReference type="ChEBI" id="CHEBI:29105"/>
    </cofactor>
</comment>
<dbReference type="GO" id="GO:0045041">
    <property type="term" value="P:protein import into mitochondrial intermembrane space"/>
    <property type="evidence" value="ECO:0007669"/>
    <property type="project" value="InterPro"/>
</dbReference>
<comment type="function">
    <text evidence="18">Required for the import and folding of small cysteine-containing proteins (small Tim) in the mitochondrial intermembrane space (IMS). Forms a redox cycle with ERV1 that involves a disulfide relay system. Precursor proteins to be imported into the IMS are translocated in their reduced form into the mitochondria. The oxidized form of MIA40 forms a transient intermolecular disulfide bridge with the reduced precursor protein, resulting in oxidation of the precursor protein that now contains an intramolecular disulfide bond and is able to undergo folding in the IMS.</text>
</comment>
<dbReference type="GO" id="GO:0005758">
    <property type="term" value="C:mitochondrial intermembrane space"/>
    <property type="evidence" value="ECO:0007669"/>
    <property type="project" value="TreeGrafter"/>
</dbReference>
<feature type="compositionally biased region" description="Low complexity" evidence="20">
    <location>
        <begin position="98"/>
        <end position="122"/>
    </location>
</feature>
<dbReference type="GO" id="GO:0015035">
    <property type="term" value="F:protein-disulfide reductase activity"/>
    <property type="evidence" value="ECO:0007669"/>
    <property type="project" value="InterPro"/>
</dbReference>
<evidence type="ECO:0000256" key="12">
    <source>
        <dbReference type="ARBA" id="ARBA00023002"/>
    </source>
</evidence>
<dbReference type="Gene3D" id="1.10.287.2900">
    <property type="match status" value="1"/>
</dbReference>
<evidence type="ECO:0000256" key="13">
    <source>
        <dbReference type="ARBA" id="ARBA00023010"/>
    </source>
</evidence>
<keyword evidence="12" id="KW-0560">Oxidoreductase</keyword>